<reference evidence="1" key="1">
    <citation type="submission" date="2018-11" db="EMBL/GenBank/DDBJ databases">
        <authorList>
            <consortium name="Genoscope - CEA"/>
            <person name="William W."/>
        </authorList>
    </citation>
    <scope>NUCLEOTIDE SEQUENCE</scope>
</reference>
<gene>
    <name evidence="1" type="ORF">BOLC7T40462H</name>
</gene>
<sequence>MASFARRAMSLAQIPSARVPASVCQRRGLAGAADHHGSTKVDFWKQPTNPGNWKEEHFVLISLSGWGLLFYSGYKLFTGGKGDDEVIAFSSSFTKQTKQSGSLFLYSLQNFDSSFAEACAMNLSLGKDKESSPSRAGLVSNKASKITSLTVFVCFLLK</sequence>
<dbReference type="PANTHER" id="PTHR35292">
    <property type="entry name" value="EXPRESSED PROTEIN"/>
    <property type="match status" value="1"/>
</dbReference>
<dbReference type="PANTHER" id="PTHR35292:SF3">
    <property type="entry name" value="EXPRESSED PROTEIN"/>
    <property type="match status" value="1"/>
</dbReference>
<accession>A0A3P6EQV5</accession>
<dbReference type="EMBL" id="LR031876">
    <property type="protein sequence ID" value="VDD34902.1"/>
    <property type="molecule type" value="Genomic_DNA"/>
</dbReference>
<dbReference type="AlphaFoldDB" id="A0A3P6EQV5"/>
<name>A0A3P6EQV5_BRAOL</name>
<evidence type="ECO:0000313" key="1">
    <source>
        <dbReference type="EMBL" id="VDD34902.1"/>
    </source>
</evidence>
<protein>
    <submittedName>
        <fullName evidence="1">Uncharacterized protein</fullName>
    </submittedName>
</protein>
<proteinExistence type="predicted"/>
<organism evidence="1">
    <name type="scientific">Brassica oleracea</name>
    <name type="common">Wild cabbage</name>
    <dbReference type="NCBI Taxonomy" id="3712"/>
    <lineage>
        <taxon>Eukaryota</taxon>
        <taxon>Viridiplantae</taxon>
        <taxon>Streptophyta</taxon>
        <taxon>Embryophyta</taxon>
        <taxon>Tracheophyta</taxon>
        <taxon>Spermatophyta</taxon>
        <taxon>Magnoliopsida</taxon>
        <taxon>eudicotyledons</taxon>
        <taxon>Gunneridae</taxon>
        <taxon>Pentapetalae</taxon>
        <taxon>rosids</taxon>
        <taxon>malvids</taxon>
        <taxon>Brassicales</taxon>
        <taxon>Brassicaceae</taxon>
        <taxon>Brassiceae</taxon>
        <taxon>Brassica</taxon>
    </lineage>
</organism>